<evidence type="ECO:0000313" key="4">
    <source>
        <dbReference type="EMBL" id="GAA0155977.1"/>
    </source>
</evidence>
<dbReference type="GO" id="GO:0031087">
    <property type="term" value="P:deadenylation-independent decapping of nuclear-transcribed mRNA"/>
    <property type="evidence" value="ECO:0007669"/>
    <property type="project" value="TreeGrafter"/>
</dbReference>
<dbReference type="GO" id="GO:0008047">
    <property type="term" value="F:enzyme activator activity"/>
    <property type="evidence" value="ECO:0007669"/>
    <property type="project" value="InterPro"/>
</dbReference>
<gene>
    <name evidence="4" type="ORF">LIER_13581</name>
</gene>
<evidence type="ECO:0000313" key="5">
    <source>
        <dbReference type="Proteomes" id="UP001454036"/>
    </source>
</evidence>
<dbReference type="AlphaFoldDB" id="A0AAV3PVY4"/>
<evidence type="ECO:0008006" key="6">
    <source>
        <dbReference type="Google" id="ProtNLM"/>
    </source>
</evidence>
<feature type="compositionally biased region" description="Polar residues" evidence="3">
    <location>
        <begin position="1"/>
        <end position="26"/>
    </location>
</feature>
<dbReference type="PANTHER" id="PTHR16290:SF0">
    <property type="entry name" value="DECAPPING PROTEIN 1, ISOFORM A"/>
    <property type="match status" value="1"/>
</dbReference>
<keyword evidence="5" id="KW-1185">Reference proteome</keyword>
<dbReference type="Proteomes" id="UP001454036">
    <property type="component" value="Unassembled WGS sequence"/>
</dbReference>
<dbReference type="GO" id="GO:0000932">
    <property type="term" value="C:P-body"/>
    <property type="evidence" value="ECO:0007669"/>
    <property type="project" value="TreeGrafter"/>
</dbReference>
<evidence type="ECO:0000256" key="3">
    <source>
        <dbReference type="SAM" id="MobiDB-lite"/>
    </source>
</evidence>
<evidence type="ECO:0000256" key="2">
    <source>
        <dbReference type="ARBA" id="ARBA00022490"/>
    </source>
</evidence>
<name>A0AAV3PVY4_LITER</name>
<reference evidence="4 5" key="1">
    <citation type="submission" date="2024-01" db="EMBL/GenBank/DDBJ databases">
        <title>The complete chloroplast genome sequence of Lithospermum erythrorhizon: insights into the phylogenetic relationship among Boraginaceae species and the maternal lineages of purple gromwells.</title>
        <authorList>
            <person name="Okada T."/>
            <person name="Watanabe K."/>
        </authorList>
    </citation>
    <scope>NUCLEOTIDE SEQUENCE [LARGE SCALE GENOMIC DNA]</scope>
</reference>
<dbReference type="GO" id="GO:0000290">
    <property type="term" value="P:deadenylation-dependent decapping of nuclear-transcribed mRNA"/>
    <property type="evidence" value="ECO:0007669"/>
    <property type="project" value="InterPro"/>
</dbReference>
<comment type="caution">
    <text evidence="4">The sequence shown here is derived from an EMBL/GenBank/DDBJ whole genome shotgun (WGS) entry which is preliminary data.</text>
</comment>
<dbReference type="PANTHER" id="PTHR16290">
    <property type="entry name" value="TRANSCRIPTION FACTOR SMIF DECAPPING ENZYME DCP1"/>
    <property type="match status" value="1"/>
</dbReference>
<feature type="region of interest" description="Disordered" evidence="3">
    <location>
        <begin position="1"/>
        <end position="38"/>
    </location>
</feature>
<dbReference type="GO" id="GO:0003729">
    <property type="term" value="F:mRNA binding"/>
    <property type="evidence" value="ECO:0007669"/>
    <property type="project" value="TreeGrafter"/>
</dbReference>
<evidence type="ECO:0000256" key="1">
    <source>
        <dbReference type="ARBA" id="ARBA00004496"/>
    </source>
</evidence>
<organism evidence="4 5">
    <name type="scientific">Lithospermum erythrorhizon</name>
    <name type="common">Purple gromwell</name>
    <name type="synonym">Lithospermum officinale var. erythrorhizon</name>
    <dbReference type="NCBI Taxonomy" id="34254"/>
    <lineage>
        <taxon>Eukaryota</taxon>
        <taxon>Viridiplantae</taxon>
        <taxon>Streptophyta</taxon>
        <taxon>Embryophyta</taxon>
        <taxon>Tracheophyta</taxon>
        <taxon>Spermatophyta</taxon>
        <taxon>Magnoliopsida</taxon>
        <taxon>eudicotyledons</taxon>
        <taxon>Gunneridae</taxon>
        <taxon>Pentapetalae</taxon>
        <taxon>asterids</taxon>
        <taxon>lamiids</taxon>
        <taxon>Boraginales</taxon>
        <taxon>Boraginaceae</taxon>
        <taxon>Boraginoideae</taxon>
        <taxon>Lithospermeae</taxon>
        <taxon>Lithospermum</taxon>
    </lineage>
</organism>
<keyword evidence="2" id="KW-0963">Cytoplasm</keyword>
<proteinExistence type="predicted"/>
<dbReference type="EMBL" id="BAABME010002762">
    <property type="protein sequence ID" value="GAA0155977.1"/>
    <property type="molecule type" value="Genomic_DNA"/>
</dbReference>
<feature type="region of interest" description="Disordered" evidence="3">
    <location>
        <begin position="96"/>
        <end position="132"/>
    </location>
</feature>
<comment type="subcellular location">
    <subcellularLocation>
        <location evidence="1">Cytoplasm</location>
    </subcellularLocation>
</comment>
<dbReference type="InterPro" id="IPR010334">
    <property type="entry name" value="Dcp1"/>
</dbReference>
<sequence>MSSGSSSTAAVPQKSSSYTALPSLTNVPAPKAHRRVPSPIHLPTPFMPLIDNPSPHTSNLVKPSIFYNNPLSSQRVIPPLSPSMPIPPLPSPPLHSPGTLHRQHGSPMLQPFPSQTPPSLAPIHSSMQNCGSTLSRDQIREALLILVQDNDFIDMVRRALHNVHRS</sequence>
<accession>A0AAV3PVY4</accession>
<protein>
    <recommendedName>
        <fullName evidence="6">mRNA-decapping enzyme-like protein</fullName>
    </recommendedName>
</protein>